<dbReference type="InterPro" id="IPR001619">
    <property type="entry name" value="Sec1-like"/>
</dbReference>
<protein>
    <submittedName>
        <fullName evidence="2">Vacuolar protein sorting-associated protein 45 (VPS45)</fullName>
    </submittedName>
</protein>
<dbReference type="GeneID" id="90541609"/>
<dbReference type="InterPro" id="IPR043154">
    <property type="entry name" value="Sec-1-like_dom1"/>
</dbReference>
<dbReference type="GO" id="GO:0016192">
    <property type="term" value="P:vesicle-mediated transport"/>
    <property type="evidence" value="ECO:0007669"/>
    <property type="project" value="InterPro"/>
</dbReference>
<dbReference type="Gene3D" id="3.40.50.1910">
    <property type="match status" value="1"/>
</dbReference>
<dbReference type="SUPFAM" id="SSF56815">
    <property type="entry name" value="Sec1/munc18-like (SM) proteins"/>
    <property type="match status" value="1"/>
</dbReference>
<accession>A0AAX4JCT4</accession>
<dbReference type="PIRSF" id="PIRSF005715">
    <property type="entry name" value="VPS45_Sec1"/>
    <property type="match status" value="1"/>
</dbReference>
<evidence type="ECO:0000256" key="1">
    <source>
        <dbReference type="ARBA" id="ARBA00009884"/>
    </source>
</evidence>
<dbReference type="InterPro" id="IPR027482">
    <property type="entry name" value="Sec1-like_dom2"/>
</dbReference>
<sequence length="433" mass="51933">MIQKISKILTASSGVKCLLFDTYTKSNLSSLIPHSHFLEYDYFLFDNIENTRTKININCVCVINISSFKNLIKEISDPSYKSYTVLFTNYLDPYLMNLLAKNDVYGVIEDIQEIYMDFNKQDDNMYTVQKLEDFIYSLGTRPTIYSKIGSNSKMLDNTYDKFIREDGGRVFIIDRSYDHITPLIIDWHYQSMIKRYCEYDDCIVKIQGIKYNIQDDFFKDNKFRNISEVSSNLETLVKELDIKKRSKKVNIKEIEEINRLNEVVSKHMKIYNHIIRNIEEKRRISEEQMNILKNNKYTYKYEKIFKDGNKGTVGDNQDEQNYIQDKQNHHNHQNHILDKDIVNLKNVLKYNKYKYDIKKNEDIKLAYLPPIRKIVKNILKNNLKDWELVQERNNKDKYTVFYFRGGVTYTEYRFIMELYDYQENVYIISERVI</sequence>
<dbReference type="EMBL" id="CP142731">
    <property type="protein sequence ID" value="WUR03792.1"/>
    <property type="molecule type" value="Genomic_DNA"/>
</dbReference>
<dbReference type="Gene3D" id="3.40.50.2060">
    <property type="match status" value="1"/>
</dbReference>
<organism evidence="2 3">
    <name type="scientific">Vairimorpha necatrix</name>
    <dbReference type="NCBI Taxonomy" id="6039"/>
    <lineage>
        <taxon>Eukaryota</taxon>
        <taxon>Fungi</taxon>
        <taxon>Fungi incertae sedis</taxon>
        <taxon>Microsporidia</taxon>
        <taxon>Nosematidae</taxon>
        <taxon>Vairimorpha</taxon>
    </lineage>
</organism>
<dbReference type="AlphaFoldDB" id="A0AAX4JCT4"/>
<evidence type="ECO:0000313" key="2">
    <source>
        <dbReference type="EMBL" id="WUR03792.1"/>
    </source>
</evidence>
<comment type="similarity">
    <text evidence="1">Belongs to the STXBP/unc-18/SEC1 family.</text>
</comment>
<dbReference type="Proteomes" id="UP001334084">
    <property type="component" value="Chromosome 6"/>
</dbReference>
<proteinExistence type="inferred from homology"/>
<dbReference type="KEGG" id="vnx:VNE69_06112"/>
<keyword evidence="3" id="KW-1185">Reference proteome</keyword>
<evidence type="ECO:0000313" key="3">
    <source>
        <dbReference type="Proteomes" id="UP001334084"/>
    </source>
</evidence>
<dbReference type="PANTHER" id="PTHR11679">
    <property type="entry name" value="VESICLE PROTEIN SORTING-ASSOCIATED"/>
    <property type="match status" value="1"/>
</dbReference>
<dbReference type="Pfam" id="PF00995">
    <property type="entry name" value="Sec1"/>
    <property type="match status" value="1"/>
</dbReference>
<gene>
    <name evidence="2" type="ORF">VNE69_06112</name>
</gene>
<dbReference type="RefSeq" id="XP_065329937.1">
    <property type="nucleotide sequence ID" value="XM_065473865.1"/>
</dbReference>
<name>A0AAX4JCT4_9MICR</name>
<reference evidence="2" key="1">
    <citation type="journal article" date="2024" name="BMC Genomics">
        <title>Functional annotation of a divergent genome using sequence and structure-based similarity.</title>
        <authorList>
            <person name="Svedberg D."/>
            <person name="Winiger R.R."/>
            <person name="Berg A."/>
            <person name="Sharma H."/>
            <person name="Tellgren-Roth C."/>
            <person name="Debrunner-Vossbrinck B.A."/>
            <person name="Vossbrinck C.R."/>
            <person name="Barandun J."/>
        </authorList>
    </citation>
    <scope>NUCLEOTIDE SEQUENCE</scope>
    <source>
        <strain evidence="2">Illinois isolate</strain>
    </source>
</reference>
<dbReference type="InterPro" id="IPR036045">
    <property type="entry name" value="Sec1-like_sf"/>
</dbReference>